<proteinExistence type="predicted"/>
<dbReference type="AlphaFoldDB" id="A0A0B7MFQ1"/>
<protein>
    <recommendedName>
        <fullName evidence="4">ATP-dependent DNA helicase PcrA</fullName>
    </recommendedName>
</protein>
<gene>
    <name evidence="2" type="ORF">SSCH_490009</name>
</gene>
<evidence type="ECO:0000313" key="3">
    <source>
        <dbReference type="Proteomes" id="UP000046155"/>
    </source>
</evidence>
<evidence type="ECO:0000256" key="1">
    <source>
        <dbReference type="SAM" id="MobiDB-lite"/>
    </source>
</evidence>
<accession>A0A0B7MFQ1</accession>
<dbReference type="EMBL" id="CDRZ01000246">
    <property type="protein sequence ID" value="CEO89444.1"/>
    <property type="molecule type" value="Genomic_DNA"/>
</dbReference>
<sequence length="97" mass="10207">MRRGDGSGVSTAGSQDNDKTGHAMQESLAGNEEAAAVTAVSAPDSFKVGDKVEHKKFGRGVVMETKFGSGGDLEIFVSFESAGFKHLMAKYAPLKKL</sequence>
<evidence type="ECO:0000313" key="2">
    <source>
        <dbReference type="EMBL" id="CEO89444.1"/>
    </source>
</evidence>
<feature type="region of interest" description="Disordered" evidence="1">
    <location>
        <begin position="1"/>
        <end position="34"/>
    </location>
</feature>
<evidence type="ECO:0008006" key="4">
    <source>
        <dbReference type="Google" id="ProtNLM"/>
    </source>
</evidence>
<organism evidence="2 3">
    <name type="scientific">Syntrophaceticus schinkii</name>
    <dbReference type="NCBI Taxonomy" id="499207"/>
    <lineage>
        <taxon>Bacteria</taxon>
        <taxon>Bacillati</taxon>
        <taxon>Bacillota</taxon>
        <taxon>Clostridia</taxon>
        <taxon>Thermoanaerobacterales</taxon>
        <taxon>Thermoanaerobacterales Family III. Incertae Sedis</taxon>
        <taxon>Syntrophaceticus</taxon>
    </lineage>
</organism>
<name>A0A0B7MFQ1_9FIRM</name>
<dbReference type="Proteomes" id="UP000046155">
    <property type="component" value="Unassembled WGS sequence"/>
</dbReference>
<dbReference type="Pfam" id="PF21196">
    <property type="entry name" value="PcrA_UvrD_tudor"/>
    <property type="match status" value="1"/>
</dbReference>
<keyword evidence="3" id="KW-1185">Reference proteome</keyword>
<reference evidence="3" key="1">
    <citation type="submission" date="2015-01" db="EMBL/GenBank/DDBJ databases">
        <authorList>
            <person name="Manzoor Shahid"/>
            <person name="Zubair Saima"/>
        </authorList>
    </citation>
    <scope>NUCLEOTIDE SEQUENCE [LARGE SCALE GENOMIC DNA]</scope>
    <source>
        <strain evidence="3">Sp3</strain>
    </source>
</reference>